<dbReference type="Proteomes" id="UP000191518">
    <property type="component" value="Unassembled WGS sequence"/>
</dbReference>
<organism evidence="1 2">
    <name type="scientific">Penicillium vulpinum</name>
    <dbReference type="NCBI Taxonomy" id="29845"/>
    <lineage>
        <taxon>Eukaryota</taxon>
        <taxon>Fungi</taxon>
        <taxon>Dikarya</taxon>
        <taxon>Ascomycota</taxon>
        <taxon>Pezizomycotina</taxon>
        <taxon>Eurotiomycetes</taxon>
        <taxon>Eurotiomycetidae</taxon>
        <taxon>Eurotiales</taxon>
        <taxon>Aspergillaceae</taxon>
        <taxon>Penicillium</taxon>
    </lineage>
</organism>
<sequence>MKDLDSSAARLAGCLGVKTTSSLRALFSPSHQDTYQVIKSYIADRLAGFEAVDYSSHYTELLLHPEPPTLTSPNVTESTFFDIRQMWWSRYPLHGGILADACGLGKTLTALSLI</sequence>
<reference evidence="2" key="1">
    <citation type="journal article" date="2017" name="Nat. Microbiol.">
        <title>Global analysis of biosynthetic gene clusters reveals vast potential of secondary metabolite production in Penicillium species.</title>
        <authorList>
            <person name="Nielsen J.C."/>
            <person name="Grijseels S."/>
            <person name="Prigent S."/>
            <person name="Ji B."/>
            <person name="Dainat J."/>
            <person name="Nielsen K.F."/>
            <person name="Frisvad J.C."/>
            <person name="Workman M."/>
            <person name="Nielsen J."/>
        </authorList>
    </citation>
    <scope>NUCLEOTIDE SEQUENCE [LARGE SCALE GENOMIC DNA]</scope>
    <source>
        <strain evidence="2">IBT 29486</strain>
    </source>
</reference>
<proteinExistence type="predicted"/>
<evidence type="ECO:0000313" key="1">
    <source>
        <dbReference type="EMBL" id="OQE12063.1"/>
    </source>
</evidence>
<comment type="caution">
    <text evidence="1">The sequence shown here is derived from an EMBL/GenBank/DDBJ whole genome shotgun (WGS) entry which is preliminary data.</text>
</comment>
<accession>A0A1V6SEP0</accession>
<keyword evidence="2" id="KW-1185">Reference proteome</keyword>
<dbReference type="EMBL" id="MDYP01000001">
    <property type="protein sequence ID" value="OQE12063.1"/>
    <property type="molecule type" value="Genomic_DNA"/>
</dbReference>
<gene>
    <name evidence="1" type="ORF">PENVUL_c001G09720</name>
</gene>
<protein>
    <submittedName>
        <fullName evidence="1">Uncharacterized protein</fullName>
    </submittedName>
</protein>
<name>A0A1V6SEP0_9EURO</name>
<evidence type="ECO:0000313" key="2">
    <source>
        <dbReference type="Proteomes" id="UP000191518"/>
    </source>
</evidence>
<dbReference type="AlphaFoldDB" id="A0A1V6SEP0"/>